<dbReference type="VEuPathDB" id="VectorBase:GAUT048458"/>
<name>A0A1A9VUW0_GLOAU</name>
<evidence type="ECO:0000259" key="3">
    <source>
        <dbReference type="Pfam" id="PF02010"/>
    </source>
</evidence>
<keyword evidence="1" id="KW-0472">Membrane</keyword>
<dbReference type="EnsemblMetazoa" id="GAUT048458-RA">
    <property type="protein sequence ID" value="GAUT048458-PA"/>
    <property type="gene ID" value="GAUT048458"/>
</dbReference>
<dbReference type="InterPro" id="IPR002859">
    <property type="entry name" value="PKD/REJ-like"/>
</dbReference>
<feature type="transmembrane region" description="Helical" evidence="1">
    <location>
        <begin position="1059"/>
        <end position="1082"/>
    </location>
</feature>
<dbReference type="STRING" id="7395.A0A1A9VUW0"/>
<evidence type="ECO:0000313" key="5">
    <source>
        <dbReference type="Proteomes" id="UP000078200"/>
    </source>
</evidence>
<evidence type="ECO:0000313" key="4">
    <source>
        <dbReference type="EnsemblMetazoa" id="GAUT048458-PA"/>
    </source>
</evidence>
<feature type="signal peptide" evidence="2">
    <location>
        <begin position="1"/>
        <end position="22"/>
    </location>
</feature>
<keyword evidence="1" id="KW-1133">Transmembrane helix</keyword>
<organism evidence="4 5">
    <name type="scientific">Glossina austeni</name>
    <name type="common">Savannah tsetse fly</name>
    <dbReference type="NCBI Taxonomy" id="7395"/>
    <lineage>
        <taxon>Eukaryota</taxon>
        <taxon>Metazoa</taxon>
        <taxon>Ecdysozoa</taxon>
        <taxon>Arthropoda</taxon>
        <taxon>Hexapoda</taxon>
        <taxon>Insecta</taxon>
        <taxon>Pterygota</taxon>
        <taxon>Neoptera</taxon>
        <taxon>Endopterygota</taxon>
        <taxon>Diptera</taxon>
        <taxon>Brachycera</taxon>
        <taxon>Muscomorpha</taxon>
        <taxon>Hippoboscoidea</taxon>
        <taxon>Glossinidae</taxon>
        <taxon>Glossina</taxon>
    </lineage>
</organism>
<proteinExistence type="predicted"/>
<feature type="domain" description="PKD/REJ-like" evidence="3">
    <location>
        <begin position="494"/>
        <end position="620"/>
    </location>
</feature>
<dbReference type="Pfam" id="PF02010">
    <property type="entry name" value="REJ"/>
    <property type="match status" value="1"/>
</dbReference>
<reference evidence="4" key="1">
    <citation type="submission" date="2020-05" db="UniProtKB">
        <authorList>
            <consortium name="EnsemblMetazoa"/>
        </authorList>
    </citation>
    <scope>IDENTIFICATION</scope>
    <source>
        <strain evidence="4">TTRI</strain>
    </source>
</reference>
<dbReference type="Proteomes" id="UP000078200">
    <property type="component" value="Unassembled WGS sequence"/>
</dbReference>
<keyword evidence="1" id="KW-0812">Transmembrane</keyword>
<dbReference type="AlphaFoldDB" id="A0A1A9VUW0"/>
<feature type="chain" id="PRO_5008399682" description="PKD/REJ-like domain-containing protein" evidence="2">
    <location>
        <begin position="23"/>
        <end position="1125"/>
    </location>
</feature>
<evidence type="ECO:0000256" key="1">
    <source>
        <dbReference type="SAM" id="Phobius"/>
    </source>
</evidence>
<sequence>MKSSETILRVLLLFRLISMDLTLDLPSFRIIAPQNLCKSNDNESQSQQPDGVTIAFQPKDGIKLIYQFQIFFTILEPNTFNQRETLLIWKAVRALEELLNSKERAKISQENLALIRKSNVMAGVSYVFHVEGITEGGETTPEQVFDIEYRDGVLQNVNVPEGINFLFIGTEEIVANMEYRLIAKVSFCRPKYDYYFEWIIEDLQEEYKELENTISSCLQIPKNVLKVGKRNKIEVKVMENKTKRLLAKDAVEIKVLTKGYQVMIIPSTARVGEGSNITLRLFIKNYDEVREISILWKCVEESTKQEIRSTAPDNEEQYFEVAFNKVGSYEVWAFISINDVVSKVKADIEVISSIFVSYDFQHTPNLYTSANQGFQFTVTVLNLIPLCEAIWLSAQEDGFEFIKPGILDKEQYGYTKISNLEKYYLEEIADFTNSTVNRDITLTIPTKTELWHGFKGDSLYKFRLDVTCPKPYKDNPNSMMTSREKEEEPWKKFLTSYFSFDLHTNSPPQVLKLQMEPLKGKAMKTAFSFISASAKDLLLDSPLSYEFFIKADDYEIHFEKYFEYKTWNIKLPYTPKQSIEYFVEICDVRLACSVIKNTTEISLEFEEFSNKELQEYLTEIQTTFLRTDFSEGFNIILMISMTFKNGQSKHLDKWKTFVRQFIAKEIDKFLERPQEKIYIPDNDVVQFVSKCKENLNYLKVNNKILLQKLLEILEQIEGNSLSLNERFKRRIRTKRIVNQQQQKLLIETHLSLLEDLLETSDLTVESQMEYATSILRLTQKMCLMPLKEHENVQRSNVHFILKKLKGHALIYNTQVFENAQESILLNFKVKNADLVNHEKLYCLVIIFLKFPENTESLQLPLINYNVYEFNDNWSAVKPVELRQKIENFQLHIASGTDNNFNKCLMATTVDSAFKLNDWSFDDCKAKEYKNYLRCICNEMGFLKMDSVYLTTTTTTTTTTTIPKTTAAITLNIPTAIVTETNRETILPTLTSSREPVTPSTLTTLPSTFFSTASRDISNTTKPIHISTKRPLANTLLTNNNSNIQVAPFFTQNSVYRASVLTYTLPSLITLILICLFFAYFIYRRRLSGTENNKQSVSLIHLEFRKPTTGIRYANIHDEHLLSGNF</sequence>
<evidence type="ECO:0000256" key="2">
    <source>
        <dbReference type="SAM" id="SignalP"/>
    </source>
</evidence>
<keyword evidence="5" id="KW-1185">Reference proteome</keyword>
<protein>
    <recommendedName>
        <fullName evidence="3">PKD/REJ-like domain-containing protein</fullName>
    </recommendedName>
</protein>
<accession>A0A1A9VUW0</accession>
<keyword evidence="2" id="KW-0732">Signal</keyword>